<keyword evidence="1" id="KW-1133">Transmembrane helix</keyword>
<dbReference type="EMBL" id="DWZA01000042">
    <property type="protein sequence ID" value="HJA70881.1"/>
    <property type="molecule type" value="Genomic_DNA"/>
</dbReference>
<sequence length="216" mass="23494">MSESFAVGILLILAGGFQDAYTYIYRGGVFANAQTGNVVLLGKNVAEGAWSEALHYLIPILVFIAGVFLSQEIQYHFKTNKSIHWRQITLIFEIATLFAAGLMPADGRGNIIANSLVSFSCAMQMDSFRKVNGSAFATTMCVGNLRNATALLCAYTETKDRESGKKSLEKYFLIFVFAVGAVSGNFAALAIGAKAVWFCCAALAAAFFIMFRRTQE</sequence>
<dbReference type="Proteomes" id="UP000823900">
    <property type="component" value="Unassembled WGS sequence"/>
</dbReference>
<dbReference type="InterPro" id="IPR010699">
    <property type="entry name" value="DUF1275"/>
</dbReference>
<accession>A0A9D2HGE1</accession>
<comment type="caution">
    <text evidence="2">The sequence shown here is derived from an EMBL/GenBank/DDBJ whole genome shotgun (WGS) entry which is preliminary data.</text>
</comment>
<feature type="transmembrane region" description="Helical" evidence="1">
    <location>
        <begin position="53"/>
        <end position="70"/>
    </location>
</feature>
<dbReference type="PANTHER" id="PTHR37314">
    <property type="entry name" value="SLR0142 PROTEIN"/>
    <property type="match status" value="1"/>
</dbReference>
<feature type="transmembrane region" description="Helical" evidence="1">
    <location>
        <begin position="171"/>
        <end position="189"/>
    </location>
</feature>
<proteinExistence type="predicted"/>
<dbReference type="PANTHER" id="PTHR37314:SF4">
    <property type="entry name" value="UPF0700 TRANSMEMBRANE PROTEIN YOAK"/>
    <property type="match status" value="1"/>
</dbReference>
<gene>
    <name evidence="2" type="ORF">IAA07_04775</name>
</gene>
<reference evidence="2" key="1">
    <citation type="journal article" date="2021" name="PeerJ">
        <title>Extensive microbial diversity within the chicken gut microbiome revealed by metagenomics and culture.</title>
        <authorList>
            <person name="Gilroy R."/>
            <person name="Ravi A."/>
            <person name="Getino M."/>
            <person name="Pursley I."/>
            <person name="Horton D.L."/>
            <person name="Alikhan N.F."/>
            <person name="Baker D."/>
            <person name="Gharbi K."/>
            <person name="Hall N."/>
            <person name="Watson M."/>
            <person name="Adriaenssens E.M."/>
            <person name="Foster-Nyarko E."/>
            <person name="Jarju S."/>
            <person name="Secka A."/>
            <person name="Antonio M."/>
            <person name="Oren A."/>
            <person name="Chaudhuri R.R."/>
            <person name="La Ragione R."/>
            <person name="Hildebrand F."/>
            <person name="Pallen M.J."/>
        </authorList>
    </citation>
    <scope>NUCLEOTIDE SEQUENCE</scope>
    <source>
        <strain evidence="2">CHK178-16964</strain>
    </source>
</reference>
<dbReference type="AlphaFoldDB" id="A0A9D2HGE1"/>
<evidence type="ECO:0000256" key="1">
    <source>
        <dbReference type="SAM" id="Phobius"/>
    </source>
</evidence>
<organism evidence="2 3">
    <name type="scientific">Candidatus Lachnoclostridium stercoravium</name>
    <dbReference type="NCBI Taxonomy" id="2838633"/>
    <lineage>
        <taxon>Bacteria</taxon>
        <taxon>Bacillati</taxon>
        <taxon>Bacillota</taxon>
        <taxon>Clostridia</taxon>
        <taxon>Lachnospirales</taxon>
        <taxon>Lachnospiraceae</taxon>
    </lineage>
</organism>
<protein>
    <submittedName>
        <fullName evidence="2">DUF1275 domain-containing protein</fullName>
    </submittedName>
</protein>
<evidence type="ECO:0000313" key="2">
    <source>
        <dbReference type="EMBL" id="HJA70881.1"/>
    </source>
</evidence>
<feature type="transmembrane region" description="Helical" evidence="1">
    <location>
        <begin position="195"/>
        <end position="211"/>
    </location>
</feature>
<keyword evidence="1" id="KW-0472">Membrane</keyword>
<keyword evidence="1" id="KW-0812">Transmembrane</keyword>
<dbReference type="Pfam" id="PF06912">
    <property type="entry name" value="DUF1275"/>
    <property type="match status" value="1"/>
</dbReference>
<name>A0A9D2HGE1_9FIRM</name>
<reference evidence="2" key="2">
    <citation type="submission" date="2021-04" db="EMBL/GenBank/DDBJ databases">
        <authorList>
            <person name="Gilroy R."/>
        </authorList>
    </citation>
    <scope>NUCLEOTIDE SEQUENCE</scope>
    <source>
        <strain evidence="2">CHK178-16964</strain>
    </source>
</reference>
<evidence type="ECO:0000313" key="3">
    <source>
        <dbReference type="Proteomes" id="UP000823900"/>
    </source>
</evidence>